<evidence type="ECO:0000256" key="3">
    <source>
        <dbReference type="ARBA" id="ARBA00006743"/>
    </source>
</evidence>
<reference evidence="11" key="1">
    <citation type="submission" date="2022-12" db="EMBL/GenBank/DDBJ databases">
        <title>Genome assemblies of Blomia tropicalis.</title>
        <authorList>
            <person name="Cui Y."/>
        </authorList>
    </citation>
    <scope>NUCLEOTIDE SEQUENCE</scope>
    <source>
        <tissue evidence="11">Adult mites</tissue>
    </source>
</reference>
<dbReference type="InterPro" id="IPR029041">
    <property type="entry name" value="FAD-linked_oxidoreductase-like"/>
</dbReference>
<comment type="cofactor">
    <cofactor evidence="1">
        <name>FAD</name>
        <dbReference type="ChEBI" id="CHEBI:57692"/>
    </cofactor>
</comment>
<evidence type="ECO:0000259" key="10">
    <source>
        <dbReference type="Pfam" id="PF21895"/>
    </source>
</evidence>
<organism evidence="11 12">
    <name type="scientific">Blomia tropicalis</name>
    <name type="common">Mite</name>
    <dbReference type="NCBI Taxonomy" id="40697"/>
    <lineage>
        <taxon>Eukaryota</taxon>
        <taxon>Metazoa</taxon>
        <taxon>Ecdysozoa</taxon>
        <taxon>Arthropoda</taxon>
        <taxon>Chelicerata</taxon>
        <taxon>Arachnida</taxon>
        <taxon>Acari</taxon>
        <taxon>Acariformes</taxon>
        <taxon>Sarcoptiformes</taxon>
        <taxon>Astigmata</taxon>
        <taxon>Glycyphagoidea</taxon>
        <taxon>Echimyopodidae</taxon>
        <taxon>Blomia</taxon>
    </lineage>
</organism>
<comment type="similarity">
    <text evidence="3">Belongs to the methylenetetrahydrofolate reductase family.</text>
</comment>
<dbReference type="OMA" id="PIIPGIC"/>
<sequence length="653" mass="75749">MLNVCKRTIPNGSIKGKEESNESSIVVTKNRQISTYQPLSEKIARYQNDIPFFSIEFFPPRSDKGATDLVRMLDHFRDGEPFFCDITWHTAGNPGSDKPTSSITFAGVALNYCCLDTMLHIICLGLTKTDLRQHLERAKFLGIKNILALRGDKNDDSKIYDFEYAADLVRFIRQEYGDYFTIVVAGYPIPHPESKSKEHDLECLKRKVDAGADAIITQLFFEVDDYVNFVQNCRQIGINVPIIPGICSINNYGSILKFASLSSVPIPDRMMKALEPIKTNTEAVKNYGIHFLTDMCRQLIKHNLSPGLHFYTLNQKTIIPVLKAIGLWKHEPIRLLPWRPATNHRRTNESTRSVFWINRPKSYINRTFEWKRYPNIWNTAFSNQIADLSESYYPFLETSTTTKKEIDQFWTDVDKPSVRDVFRMFYSYYSNINYGNESNDNGNPLITILPWIQERTNIHFMEAAFTHYGRYIKNGLLITNYLPGFGAINQADDRYGWGEPNGVVYQKEYLEFFFDSSHLDRLKGKLERAQSVSYCITNRNRTIWLSNWPQHNPITISWGLFPSYQLIPAYVADPISFNIWRTETFDLFTTWHNLYRSQSCDGNCHDESMFEPYRNVIKHIRDDFLLVSLIDNQSANSSPTFTNIFDEIFSNED</sequence>
<dbReference type="PANTHER" id="PTHR45754">
    <property type="entry name" value="METHYLENETETRAHYDROFOLATE REDUCTASE"/>
    <property type="match status" value="1"/>
</dbReference>
<dbReference type="InterPro" id="IPR053806">
    <property type="entry name" value="MTHFR_C"/>
</dbReference>
<evidence type="ECO:0000256" key="2">
    <source>
        <dbReference type="ARBA" id="ARBA00004777"/>
    </source>
</evidence>
<dbReference type="InterPro" id="IPR004621">
    <property type="entry name" value="Fadh2_euk"/>
</dbReference>
<dbReference type="Pfam" id="PF02219">
    <property type="entry name" value="MTHFR"/>
    <property type="match status" value="1"/>
</dbReference>
<comment type="caution">
    <text evidence="11">The sequence shown here is derived from an EMBL/GenBank/DDBJ whole genome shotgun (WGS) entry which is preliminary data.</text>
</comment>
<keyword evidence="4" id="KW-0285">Flavoprotein</keyword>
<keyword evidence="5" id="KW-0274">FAD</keyword>
<dbReference type="SUPFAM" id="SSF51730">
    <property type="entry name" value="FAD-linked oxidoreductase"/>
    <property type="match status" value="1"/>
</dbReference>
<dbReference type="Gene3D" id="3.20.20.220">
    <property type="match status" value="1"/>
</dbReference>
<dbReference type="PANTHER" id="PTHR45754:SF3">
    <property type="entry name" value="METHYLENETETRAHYDROFOLATE REDUCTASE (NADPH)"/>
    <property type="match status" value="1"/>
</dbReference>
<name>A0A9Q0RQL6_BLOTA</name>
<evidence type="ECO:0000256" key="8">
    <source>
        <dbReference type="ARBA" id="ARBA00047751"/>
    </source>
</evidence>
<feature type="domain" description="MTHFR SAM-binding regulatory" evidence="10">
    <location>
        <begin position="334"/>
        <end position="649"/>
    </location>
</feature>
<dbReference type="GO" id="GO:0071949">
    <property type="term" value="F:FAD binding"/>
    <property type="evidence" value="ECO:0007669"/>
    <property type="project" value="TreeGrafter"/>
</dbReference>
<evidence type="ECO:0000256" key="9">
    <source>
        <dbReference type="RuleBase" id="RU004254"/>
    </source>
</evidence>
<dbReference type="NCBIfam" id="TIGR00677">
    <property type="entry name" value="fadh2_euk"/>
    <property type="match status" value="1"/>
</dbReference>
<evidence type="ECO:0000256" key="7">
    <source>
        <dbReference type="ARBA" id="ARBA00034530"/>
    </source>
</evidence>
<dbReference type="GO" id="GO:0009086">
    <property type="term" value="P:methionine biosynthetic process"/>
    <property type="evidence" value="ECO:0007669"/>
    <property type="project" value="TreeGrafter"/>
</dbReference>
<keyword evidence="12" id="KW-1185">Reference proteome</keyword>
<comment type="pathway">
    <text evidence="2 9">One-carbon metabolism; tetrahydrofolate interconversion.</text>
</comment>
<dbReference type="EC" id="1.5.1.53" evidence="7"/>
<dbReference type="GO" id="GO:0106313">
    <property type="term" value="F:methylenetetrahydrofolate reductase (NADPH) activity"/>
    <property type="evidence" value="ECO:0007669"/>
    <property type="project" value="UniProtKB-EC"/>
</dbReference>
<dbReference type="GO" id="GO:0035999">
    <property type="term" value="P:tetrahydrofolate interconversion"/>
    <property type="evidence" value="ECO:0007669"/>
    <property type="project" value="TreeGrafter"/>
</dbReference>
<dbReference type="Pfam" id="PF21895">
    <property type="entry name" value="MTHFR_C"/>
    <property type="match status" value="1"/>
</dbReference>
<evidence type="ECO:0000313" key="12">
    <source>
        <dbReference type="Proteomes" id="UP001142055"/>
    </source>
</evidence>
<accession>A0A9Q0RQL6</accession>
<dbReference type="EMBL" id="JAPWDV010000001">
    <property type="protein sequence ID" value="KAJ6224633.1"/>
    <property type="molecule type" value="Genomic_DNA"/>
</dbReference>
<proteinExistence type="inferred from homology"/>
<protein>
    <recommendedName>
        <fullName evidence="7">methylenetetrahydrofolate reductase (NADPH)</fullName>
        <ecNumber evidence="7">1.5.1.53</ecNumber>
    </recommendedName>
</protein>
<dbReference type="InterPro" id="IPR003171">
    <property type="entry name" value="Mehydrof_redctse-like"/>
</dbReference>
<keyword evidence="6" id="KW-0560">Oxidoreductase</keyword>
<dbReference type="CDD" id="cd00537">
    <property type="entry name" value="MTHFR"/>
    <property type="match status" value="1"/>
</dbReference>
<evidence type="ECO:0000256" key="4">
    <source>
        <dbReference type="ARBA" id="ARBA00022630"/>
    </source>
</evidence>
<gene>
    <name evidence="11" type="ORF">RDWZM_003178</name>
</gene>
<dbReference type="GO" id="GO:0005829">
    <property type="term" value="C:cytosol"/>
    <property type="evidence" value="ECO:0007669"/>
    <property type="project" value="TreeGrafter"/>
</dbReference>
<evidence type="ECO:0000313" key="11">
    <source>
        <dbReference type="EMBL" id="KAJ6224633.1"/>
    </source>
</evidence>
<comment type="catalytic activity">
    <reaction evidence="8">
        <text>(6S)-5-methyl-5,6,7,8-tetrahydrofolate + NADP(+) = (6R)-5,10-methylene-5,6,7,8-tetrahydrofolate + NADPH + H(+)</text>
        <dbReference type="Rhea" id="RHEA:19817"/>
        <dbReference type="ChEBI" id="CHEBI:15378"/>
        <dbReference type="ChEBI" id="CHEBI:15636"/>
        <dbReference type="ChEBI" id="CHEBI:18608"/>
        <dbReference type="ChEBI" id="CHEBI:57783"/>
        <dbReference type="ChEBI" id="CHEBI:58349"/>
        <dbReference type="EC" id="1.5.1.53"/>
    </reaction>
    <physiologicalReaction direction="right-to-left" evidence="8">
        <dbReference type="Rhea" id="RHEA:19819"/>
    </physiologicalReaction>
</comment>
<dbReference type="AlphaFoldDB" id="A0A9Q0RQL6"/>
<evidence type="ECO:0000256" key="5">
    <source>
        <dbReference type="ARBA" id="ARBA00022827"/>
    </source>
</evidence>
<evidence type="ECO:0000256" key="6">
    <source>
        <dbReference type="ARBA" id="ARBA00023002"/>
    </source>
</evidence>
<evidence type="ECO:0000256" key="1">
    <source>
        <dbReference type="ARBA" id="ARBA00001974"/>
    </source>
</evidence>
<dbReference type="Proteomes" id="UP001142055">
    <property type="component" value="Chromosome 1"/>
</dbReference>